<accession>A0A1S2MY49</accession>
<feature type="region of interest" description="Disordered" evidence="1">
    <location>
        <begin position="21"/>
        <end position="40"/>
    </location>
</feature>
<dbReference type="AlphaFoldDB" id="A0A1S2MY49"/>
<reference evidence="2 3" key="1">
    <citation type="submission" date="2016-10" db="EMBL/GenBank/DDBJ databases">
        <title>Draft genome sequence of strain LCT isolated from the Shenzhou X spacecraft of China.</title>
        <authorList>
            <person name="Huang B."/>
        </authorList>
    </citation>
    <scope>NUCLEOTIDE SEQUENCE [LARGE SCALE GENOMIC DNA]</scope>
    <source>
        <strain evidence="2 3">LCT-H5</strain>
    </source>
</reference>
<organism evidence="2 3">
    <name type="scientific">Rothia kristinae</name>
    <dbReference type="NCBI Taxonomy" id="37923"/>
    <lineage>
        <taxon>Bacteria</taxon>
        <taxon>Bacillati</taxon>
        <taxon>Actinomycetota</taxon>
        <taxon>Actinomycetes</taxon>
        <taxon>Micrococcales</taxon>
        <taxon>Micrococcaceae</taxon>
        <taxon>Rothia</taxon>
    </lineage>
</organism>
<sequence>MGRVSPVWPGPGARVARVLGAGAGSEGDATGGEGAATDDDAVDDVTGLLVEGSASLPGEVPQPLSSSSPARARGESLEGRICGTFLEEGFFTPEVSRGEGHHTMGDLPRMPSHSIRASAPVME</sequence>
<evidence type="ECO:0000313" key="2">
    <source>
        <dbReference type="EMBL" id="OIJ35150.1"/>
    </source>
</evidence>
<evidence type="ECO:0000313" key="3">
    <source>
        <dbReference type="Proteomes" id="UP000179540"/>
    </source>
</evidence>
<protein>
    <submittedName>
        <fullName evidence="2">Uncharacterized protein</fullName>
    </submittedName>
</protein>
<gene>
    <name evidence="2" type="ORF">BK826_08750</name>
</gene>
<dbReference type="EMBL" id="MODZ01000011">
    <property type="protein sequence ID" value="OIJ35150.1"/>
    <property type="molecule type" value="Genomic_DNA"/>
</dbReference>
<comment type="caution">
    <text evidence="2">The sequence shown here is derived from an EMBL/GenBank/DDBJ whole genome shotgun (WGS) entry which is preliminary data.</text>
</comment>
<dbReference type="Proteomes" id="UP000179540">
    <property type="component" value="Unassembled WGS sequence"/>
</dbReference>
<proteinExistence type="predicted"/>
<feature type="region of interest" description="Disordered" evidence="1">
    <location>
        <begin position="93"/>
        <end position="123"/>
    </location>
</feature>
<evidence type="ECO:0000256" key="1">
    <source>
        <dbReference type="SAM" id="MobiDB-lite"/>
    </source>
</evidence>
<feature type="compositionally biased region" description="Gly residues" evidence="1">
    <location>
        <begin position="21"/>
        <end position="34"/>
    </location>
</feature>
<name>A0A1S2MY49_9MICC</name>
<feature type="region of interest" description="Disordered" evidence="1">
    <location>
        <begin position="52"/>
        <end position="76"/>
    </location>
</feature>